<dbReference type="Proteomes" id="UP000316213">
    <property type="component" value="Unassembled WGS sequence"/>
</dbReference>
<sequence length="549" mass="60141">MGDLDPRVRIQHELIRVRRQAEAARLEANAARLEASAEHLEELIERIDAGEVLSDRELSQLGLSDGRLNSWSRVDPISDISSRRDESSPLEPIAPTPKVVRRFESWDAIRDARVAYAQRMRTGGGAGDSDALFRVDSAHHSVRAPRMQAALVVTEPSQAEHLDAKEPLESPGNDSEEVAAADSGAVNGAPVLPVPDGESVDAADDPKFAANDEPVAETATESQTEPPVAIVALTDEDETTTRRRHPMALVVSTAIHVLILVILAGFTLSNAMPKDQVALSASTSESSESAMETFEIEAVEPMDEPTETASDETQYDVSPLGEMAKVDVTSDVVAAVSQPMASMASLSQPNLNSSSALKALKSDSQSKMEFCGVEGGGNHFVYLVDSSGSMGDAFVSARRALLDSIEMLTPKQRFYVIFFDANCDYMRITRADQDEPRSVYATPENKSRLKAWAMRVSMDRGRAPYEPLEYALKTLKPDVIFLLSDGEFPAKIEDILKENNLVTNLFGDESPVSIIHTISYYSREGETRMRRIAEQNHGQYRHVPKPESR</sequence>
<dbReference type="AlphaFoldDB" id="A0A5C6AX83"/>
<feature type="coiled-coil region" evidence="1">
    <location>
        <begin position="14"/>
        <end position="50"/>
    </location>
</feature>
<feature type="region of interest" description="Disordered" evidence="2">
    <location>
        <begin position="157"/>
        <end position="206"/>
    </location>
</feature>
<accession>A0A5C6AX83</accession>
<dbReference type="InterPro" id="IPR036465">
    <property type="entry name" value="vWFA_dom_sf"/>
</dbReference>
<keyword evidence="5" id="KW-1185">Reference proteome</keyword>
<evidence type="ECO:0008006" key="6">
    <source>
        <dbReference type="Google" id="ProtNLM"/>
    </source>
</evidence>
<gene>
    <name evidence="4" type="ORF">Pla100_06990</name>
</gene>
<evidence type="ECO:0000313" key="5">
    <source>
        <dbReference type="Proteomes" id="UP000316213"/>
    </source>
</evidence>
<dbReference type="SUPFAM" id="SSF53300">
    <property type="entry name" value="vWA-like"/>
    <property type="match status" value="1"/>
</dbReference>
<keyword evidence="3" id="KW-0812">Transmembrane</keyword>
<comment type="caution">
    <text evidence="4">The sequence shown here is derived from an EMBL/GenBank/DDBJ whole genome shotgun (WGS) entry which is preliminary data.</text>
</comment>
<keyword evidence="3" id="KW-1133">Transmembrane helix</keyword>
<keyword evidence="1" id="KW-0175">Coiled coil</keyword>
<evidence type="ECO:0000256" key="2">
    <source>
        <dbReference type="SAM" id="MobiDB-lite"/>
    </source>
</evidence>
<proteinExistence type="predicted"/>
<feature type="compositionally biased region" description="Basic and acidic residues" evidence="2">
    <location>
        <begin position="158"/>
        <end position="168"/>
    </location>
</feature>
<evidence type="ECO:0000256" key="3">
    <source>
        <dbReference type="SAM" id="Phobius"/>
    </source>
</evidence>
<name>A0A5C6AX83_9BACT</name>
<evidence type="ECO:0000313" key="4">
    <source>
        <dbReference type="EMBL" id="TWU03769.1"/>
    </source>
</evidence>
<feature type="transmembrane region" description="Helical" evidence="3">
    <location>
        <begin position="247"/>
        <end position="268"/>
    </location>
</feature>
<evidence type="ECO:0000256" key="1">
    <source>
        <dbReference type="SAM" id="Coils"/>
    </source>
</evidence>
<keyword evidence="3" id="KW-0472">Membrane</keyword>
<protein>
    <recommendedName>
        <fullName evidence="6">VWFA domain-containing protein</fullName>
    </recommendedName>
</protein>
<reference evidence="4 5" key="1">
    <citation type="submission" date="2019-02" db="EMBL/GenBank/DDBJ databases">
        <title>Deep-cultivation of Planctomycetes and their phenomic and genomic characterization uncovers novel biology.</title>
        <authorList>
            <person name="Wiegand S."/>
            <person name="Jogler M."/>
            <person name="Boedeker C."/>
            <person name="Pinto D."/>
            <person name="Vollmers J."/>
            <person name="Rivas-Marin E."/>
            <person name="Kohn T."/>
            <person name="Peeters S.H."/>
            <person name="Heuer A."/>
            <person name="Rast P."/>
            <person name="Oberbeckmann S."/>
            <person name="Bunk B."/>
            <person name="Jeske O."/>
            <person name="Meyerdierks A."/>
            <person name="Storesund J.E."/>
            <person name="Kallscheuer N."/>
            <person name="Luecker S."/>
            <person name="Lage O.M."/>
            <person name="Pohl T."/>
            <person name="Merkel B.J."/>
            <person name="Hornburger P."/>
            <person name="Mueller R.-W."/>
            <person name="Bruemmer F."/>
            <person name="Labrenz M."/>
            <person name="Spormann A.M."/>
            <person name="Op Den Camp H."/>
            <person name="Overmann J."/>
            <person name="Amann R."/>
            <person name="Jetten M.S.M."/>
            <person name="Mascher T."/>
            <person name="Medema M.H."/>
            <person name="Devos D.P."/>
            <person name="Kaster A.-K."/>
            <person name="Ovreas L."/>
            <person name="Rohde M."/>
            <person name="Galperin M.Y."/>
            <person name="Jogler C."/>
        </authorList>
    </citation>
    <scope>NUCLEOTIDE SEQUENCE [LARGE SCALE GENOMIC DNA]</scope>
    <source>
        <strain evidence="4 5">Pla100</strain>
    </source>
</reference>
<dbReference type="EMBL" id="SJPM01000001">
    <property type="protein sequence ID" value="TWU03769.1"/>
    <property type="molecule type" value="Genomic_DNA"/>
</dbReference>
<dbReference type="Gene3D" id="3.40.50.410">
    <property type="entry name" value="von Willebrand factor, type A domain"/>
    <property type="match status" value="1"/>
</dbReference>
<organism evidence="4 5">
    <name type="scientific">Neorhodopirellula pilleata</name>
    <dbReference type="NCBI Taxonomy" id="2714738"/>
    <lineage>
        <taxon>Bacteria</taxon>
        <taxon>Pseudomonadati</taxon>
        <taxon>Planctomycetota</taxon>
        <taxon>Planctomycetia</taxon>
        <taxon>Pirellulales</taxon>
        <taxon>Pirellulaceae</taxon>
        <taxon>Neorhodopirellula</taxon>
    </lineage>
</organism>